<accession>A0A6C0E3V2</accession>
<name>A0A6C0E3V2_9ZZZZ</name>
<dbReference type="EMBL" id="MN739722">
    <property type="protein sequence ID" value="QHT22959.1"/>
    <property type="molecule type" value="Genomic_DNA"/>
</dbReference>
<reference evidence="1" key="1">
    <citation type="journal article" date="2020" name="Nature">
        <title>Giant virus diversity and host interactions through global metagenomics.</title>
        <authorList>
            <person name="Schulz F."/>
            <person name="Roux S."/>
            <person name="Paez-Espino D."/>
            <person name="Jungbluth S."/>
            <person name="Walsh D.A."/>
            <person name="Denef V.J."/>
            <person name="McMahon K.D."/>
            <person name="Konstantinidis K.T."/>
            <person name="Eloe-Fadrosh E.A."/>
            <person name="Kyrpides N.C."/>
            <person name="Woyke T."/>
        </authorList>
    </citation>
    <scope>NUCLEOTIDE SEQUENCE</scope>
    <source>
        <strain evidence="1">GVMAG-M-3300023179-114</strain>
    </source>
</reference>
<proteinExistence type="predicted"/>
<evidence type="ECO:0000313" key="1">
    <source>
        <dbReference type="EMBL" id="QHT22959.1"/>
    </source>
</evidence>
<protein>
    <submittedName>
        <fullName evidence="1">Uncharacterized protein</fullName>
    </submittedName>
</protein>
<organism evidence="1">
    <name type="scientific">viral metagenome</name>
    <dbReference type="NCBI Taxonomy" id="1070528"/>
    <lineage>
        <taxon>unclassified sequences</taxon>
        <taxon>metagenomes</taxon>
        <taxon>organismal metagenomes</taxon>
    </lineage>
</organism>
<sequence>MYLVEKNKLNKETTDFYKRDTWRKMKFSQYSYGKKSIDTFLNKIKETFGENLLIGYGNWSRDTQMKFFMPTMNKGFYFFIKTQSKWGCYNYPYYMYYNIDLFNSF</sequence>
<dbReference type="AlphaFoldDB" id="A0A6C0E3V2"/>